<dbReference type="EMBL" id="MT142584">
    <property type="protein sequence ID" value="QJA85611.1"/>
    <property type="molecule type" value="Genomic_DNA"/>
</dbReference>
<proteinExistence type="predicted"/>
<evidence type="ECO:0000313" key="1">
    <source>
        <dbReference type="EMBL" id="QJA71209.1"/>
    </source>
</evidence>
<dbReference type="EMBL" id="MT141855">
    <property type="protein sequence ID" value="QJA71209.1"/>
    <property type="molecule type" value="Genomic_DNA"/>
</dbReference>
<dbReference type="EMBL" id="MT141908">
    <property type="protein sequence ID" value="QJA71889.1"/>
    <property type="molecule type" value="Genomic_DNA"/>
</dbReference>
<gene>
    <name evidence="2" type="ORF">MM415A02992_0002</name>
    <name evidence="1" type="ORF">MM415A03336_0005</name>
    <name evidence="3" type="ORF">MM415B02199_0016</name>
</gene>
<accession>A0A6M3JLX1</accession>
<evidence type="ECO:0000313" key="2">
    <source>
        <dbReference type="EMBL" id="QJA71889.1"/>
    </source>
</evidence>
<organism evidence="1">
    <name type="scientific">viral metagenome</name>
    <dbReference type="NCBI Taxonomy" id="1070528"/>
    <lineage>
        <taxon>unclassified sequences</taxon>
        <taxon>metagenomes</taxon>
        <taxon>organismal metagenomes</taxon>
    </lineage>
</organism>
<protein>
    <submittedName>
        <fullName evidence="1">Uncharacterized protein</fullName>
    </submittedName>
</protein>
<name>A0A6M3JLX1_9ZZZZ</name>
<reference evidence="1" key="1">
    <citation type="submission" date="2020-03" db="EMBL/GenBank/DDBJ databases">
        <title>The deep terrestrial virosphere.</title>
        <authorList>
            <person name="Holmfeldt K."/>
            <person name="Nilsson E."/>
            <person name="Simone D."/>
            <person name="Lopez-Fernandez M."/>
            <person name="Wu X."/>
            <person name="de Brujin I."/>
            <person name="Lundin D."/>
            <person name="Andersson A."/>
            <person name="Bertilsson S."/>
            <person name="Dopson M."/>
        </authorList>
    </citation>
    <scope>NUCLEOTIDE SEQUENCE</scope>
    <source>
        <strain evidence="2">MM415A02992</strain>
        <strain evidence="1">MM415A03336</strain>
        <strain evidence="3">MM415B02199</strain>
    </source>
</reference>
<dbReference type="AlphaFoldDB" id="A0A6M3JLX1"/>
<evidence type="ECO:0000313" key="3">
    <source>
        <dbReference type="EMBL" id="QJA85611.1"/>
    </source>
</evidence>
<sequence>MADFATITIKGKQYTIIGTPIDGDVAITNEGVSSIGTGKITIDMLGTAILTQIAPVAEVGVAVVGFCKVG</sequence>